<dbReference type="VEuPathDB" id="FungiDB:YALI1_D29951g"/>
<feature type="compositionally biased region" description="Basic and acidic residues" evidence="1">
    <location>
        <begin position="165"/>
        <end position="177"/>
    </location>
</feature>
<evidence type="ECO:0000256" key="1">
    <source>
        <dbReference type="SAM" id="MobiDB-lite"/>
    </source>
</evidence>
<dbReference type="EMBL" id="KZ858966">
    <property type="protein sequence ID" value="RDW27234.1"/>
    <property type="molecule type" value="Genomic_DNA"/>
</dbReference>
<protein>
    <submittedName>
        <fullName evidence="2">Uncharacterized protein</fullName>
    </submittedName>
</protein>
<dbReference type="Proteomes" id="UP000256601">
    <property type="component" value="Unassembled WGS sequence"/>
</dbReference>
<sequence>MVLHNSKWDRKAKKQYEKKHGIVSDHEKAKQEAIRDSVPDLPSNAWRFDEVKDEGAESSDDGIDYSKLKAKQMDLPRGSLYERNILNGDKGGFSDSDNDDEDEEGSKKASRMLQEVSEAEKAKAKEMREKRAKANQLMNLKKKFMATEMEEGDVDDDDFFKEIDGVEREEEKKEEKRKVGKLPTKGQQDFLDGLLG</sequence>
<reference evidence="2 3" key="1">
    <citation type="submission" date="2018-07" db="EMBL/GenBank/DDBJ databases">
        <title>Draft Genome Assemblies for Five Robust Yarrowia lipolytica Strains Exhibiting High Lipid Production and Pentose Sugar Utilization and Sugar Alcohol Secretion from Undetoxified Lignocellulosic Biomass Hydrolysates.</title>
        <authorList>
            <consortium name="DOE Joint Genome Institute"/>
            <person name="Walker C."/>
            <person name="Ryu S."/>
            <person name="Na H."/>
            <person name="Zane M."/>
            <person name="LaButti K."/>
            <person name="Lipzen A."/>
            <person name="Haridas S."/>
            <person name="Barry K."/>
            <person name="Grigoriev I.V."/>
            <person name="Quarterman J."/>
            <person name="Slininger P."/>
            <person name="Dien B."/>
            <person name="Trinh C.T."/>
        </authorList>
    </citation>
    <scope>NUCLEOTIDE SEQUENCE [LARGE SCALE GENOMIC DNA]</scope>
    <source>
        <strain evidence="2 3">YB392</strain>
    </source>
</reference>
<evidence type="ECO:0000313" key="3">
    <source>
        <dbReference type="Proteomes" id="UP000256601"/>
    </source>
</evidence>
<accession>A0A371CAA7</accession>
<feature type="region of interest" description="Disordered" evidence="1">
    <location>
        <begin position="1"/>
        <end position="115"/>
    </location>
</feature>
<feature type="compositionally biased region" description="Basic and acidic residues" evidence="1">
    <location>
        <begin position="64"/>
        <end position="74"/>
    </location>
</feature>
<feature type="region of interest" description="Disordered" evidence="1">
    <location>
        <begin position="165"/>
        <end position="196"/>
    </location>
</feature>
<organism evidence="2 3">
    <name type="scientific">Yarrowia lipolytica</name>
    <name type="common">Candida lipolytica</name>
    <dbReference type="NCBI Taxonomy" id="4952"/>
    <lineage>
        <taxon>Eukaryota</taxon>
        <taxon>Fungi</taxon>
        <taxon>Dikarya</taxon>
        <taxon>Ascomycota</taxon>
        <taxon>Saccharomycotina</taxon>
        <taxon>Dipodascomycetes</taxon>
        <taxon>Dipodascales</taxon>
        <taxon>Dipodascales incertae sedis</taxon>
        <taxon>Yarrowia</taxon>
    </lineage>
</organism>
<dbReference type="VEuPathDB" id="FungiDB:YALI0_D23199g"/>
<dbReference type="AlphaFoldDB" id="A0A371CAA7"/>
<gene>
    <name evidence="2" type="ORF">B0I71DRAFT_24299</name>
</gene>
<name>A0A371CAA7_YARLL</name>
<evidence type="ECO:0000313" key="2">
    <source>
        <dbReference type="EMBL" id="RDW27234.1"/>
    </source>
</evidence>
<proteinExistence type="predicted"/>
<feature type="compositionally biased region" description="Basic and acidic residues" evidence="1">
    <location>
        <begin position="1"/>
        <end position="38"/>
    </location>
</feature>